<reference evidence="6 7" key="1">
    <citation type="submission" date="2019-07" db="EMBL/GenBank/DDBJ databases">
        <title>Tomitella cavernea sp. nov., an actinomycete isolated from soil.</title>
        <authorList>
            <person name="Cheng J."/>
        </authorList>
    </citation>
    <scope>NUCLEOTIDE SEQUENCE [LARGE SCALE GENOMIC DNA]</scope>
    <source>
        <strain evidence="6 7">HY188</strain>
    </source>
</reference>
<comment type="function">
    <text evidence="4">Regulates the transcription of the pyrimidine nucleotide (pyr) operon in response to exogenous pyrimidines.</text>
</comment>
<gene>
    <name evidence="4 6" type="primary">pyrR</name>
    <name evidence="6" type="ORF">FO059_09175</name>
</gene>
<dbReference type="FunFam" id="3.40.50.2020:FF:000020">
    <property type="entry name" value="Bifunctional protein PyrR"/>
    <property type="match status" value="1"/>
</dbReference>
<dbReference type="PANTHER" id="PTHR11608:SF0">
    <property type="entry name" value="BIFUNCTIONAL PROTEIN PYRR"/>
    <property type="match status" value="1"/>
</dbReference>
<dbReference type="KEGG" id="toy:FO059_09175"/>
<dbReference type="InterPro" id="IPR050137">
    <property type="entry name" value="PyrR_bifunctional"/>
</dbReference>
<dbReference type="InterPro" id="IPR000836">
    <property type="entry name" value="PRTase_dom"/>
</dbReference>
<proteinExistence type="inferred from homology"/>
<comment type="function">
    <text evidence="4">Also displays a weak uracil phosphoribosyltransferase activity which is not physiologically significant.</text>
</comment>
<organism evidence="6 7">
    <name type="scientific">Tomitella fengzijianii</name>
    <dbReference type="NCBI Taxonomy" id="2597660"/>
    <lineage>
        <taxon>Bacteria</taxon>
        <taxon>Bacillati</taxon>
        <taxon>Actinomycetota</taxon>
        <taxon>Actinomycetes</taxon>
        <taxon>Mycobacteriales</taxon>
        <taxon>Tomitella</taxon>
    </lineage>
</organism>
<sequence>MPTNGNHNPAARPSGVRELMSASDVARTVARMAHQIIEKTALDTSSEHPVILIGIPTRGAPLAARLAERITEFSGVRVPVGALDITLYRDDLRGKPHRPLERTSIPIGGVDGSTVILVDDVLYSGRTVRAALDALRDLGRPRSVQLAVLVDRGHRELPLRADYVGKNIPTARSETVSVRLSEYDGADAVMLGAQDAAMHDTAARGDDGEARR</sequence>
<keyword evidence="4 6" id="KW-0808">Transferase</keyword>
<comment type="similarity">
    <text evidence="1 4">Belongs to the purine/pyrimidine phosphoribosyltransferase family. PyrR subfamily.</text>
</comment>
<dbReference type="GO" id="GO:0006355">
    <property type="term" value="P:regulation of DNA-templated transcription"/>
    <property type="evidence" value="ECO:0007669"/>
    <property type="project" value="UniProtKB-UniRule"/>
</dbReference>
<dbReference type="CDD" id="cd06223">
    <property type="entry name" value="PRTases_typeI"/>
    <property type="match status" value="1"/>
</dbReference>
<protein>
    <recommendedName>
        <fullName evidence="4">Bifunctional protein PyrR</fullName>
    </recommendedName>
    <domain>
        <recommendedName>
            <fullName evidence="4">Pyrimidine operon regulatory protein</fullName>
        </recommendedName>
    </domain>
    <domain>
        <recommendedName>
            <fullName evidence="4">Uracil phosphoribosyltransferase</fullName>
            <shortName evidence="4">UPRTase</shortName>
            <ecNumber evidence="4">2.4.2.9</ecNumber>
        </recommendedName>
    </domain>
</protein>
<evidence type="ECO:0000256" key="1">
    <source>
        <dbReference type="ARBA" id="ARBA00005565"/>
    </source>
</evidence>
<dbReference type="EMBL" id="CP041765">
    <property type="protein sequence ID" value="QDQ97464.1"/>
    <property type="molecule type" value="Genomic_DNA"/>
</dbReference>
<evidence type="ECO:0000313" key="6">
    <source>
        <dbReference type="EMBL" id="QDQ97464.1"/>
    </source>
</evidence>
<dbReference type="Gene3D" id="3.40.50.2020">
    <property type="match status" value="1"/>
</dbReference>
<dbReference type="AlphaFoldDB" id="A0A516X325"/>
<dbReference type="InterPro" id="IPR029057">
    <property type="entry name" value="PRTase-like"/>
</dbReference>
<feature type="domain" description="Phosphoribosyltransferase" evidence="5">
    <location>
        <begin position="23"/>
        <end position="171"/>
    </location>
</feature>
<dbReference type="PANTHER" id="PTHR11608">
    <property type="entry name" value="BIFUNCTIONAL PROTEIN PYRR"/>
    <property type="match status" value="1"/>
</dbReference>
<dbReference type="HAMAP" id="MF_01219">
    <property type="entry name" value="PyrR"/>
    <property type="match status" value="1"/>
</dbReference>
<feature type="short sequence motif" description="PRPP-binding" evidence="4">
    <location>
        <begin position="115"/>
        <end position="127"/>
    </location>
</feature>
<keyword evidence="4 6" id="KW-0328">Glycosyltransferase</keyword>
<comment type="catalytic activity">
    <reaction evidence="4">
        <text>UMP + diphosphate = 5-phospho-alpha-D-ribose 1-diphosphate + uracil</text>
        <dbReference type="Rhea" id="RHEA:13017"/>
        <dbReference type="ChEBI" id="CHEBI:17568"/>
        <dbReference type="ChEBI" id="CHEBI:33019"/>
        <dbReference type="ChEBI" id="CHEBI:57865"/>
        <dbReference type="ChEBI" id="CHEBI:58017"/>
        <dbReference type="EC" id="2.4.2.9"/>
    </reaction>
</comment>
<dbReference type="OrthoDB" id="9802227at2"/>
<dbReference type="InterPro" id="IPR023050">
    <property type="entry name" value="PyrR"/>
</dbReference>
<evidence type="ECO:0000259" key="5">
    <source>
        <dbReference type="Pfam" id="PF00156"/>
    </source>
</evidence>
<name>A0A516X325_9ACTN</name>
<accession>A0A516X325</accession>
<evidence type="ECO:0000256" key="2">
    <source>
        <dbReference type="ARBA" id="ARBA00023015"/>
    </source>
</evidence>
<evidence type="ECO:0000256" key="3">
    <source>
        <dbReference type="ARBA" id="ARBA00023163"/>
    </source>
</evidence>
<dbReference type="SUPFAM" id="SSF53271">
    <property type="entry name" value="PRTase-like"/>
    <property type="match status" value="1"/>
</dbReference>
<evidence type="ECO:0000313" key="7">
    <source>
        <dbReference type="Proteomes" id="UP000317344"/>
    </source>
</evidence>
<dbReference type="NCBIfam" id="NF003547">
    <property type="entry name" value="PRK05205.1-3"/>
    <property type="match status" value="1"/>
</dbReference>
<dbReference type="RefSeq" id="WP_143908177.1">
    <property type="nucleotide sequence ID" value="NZ_CP041765.1"/>
</dbReference>
<dbReference type="NCBIfam" id="NF003549">
    <property type="entry name" value="PRK05205.1-5"/>
    <property type="match status" value="1"/>
</dbReference>
<dbReference type="Pfam" id="PF00156">
    <property type="entry name" value="Pribosyltran"/>
    <property type="match status" value="1"/>
</dbReference>
<dbReference type="EC" id="2.4.2.9" evidence="4"/>
<reference evidence="6 7" key="2">
    <citation type="submission" date="2019-07" db="EMBL/GenBank/DDBJ databases">
        <authorList>
            <person name="Huang Y."/>
        </authorList>
    </citation>
    <scope>NUCLEOTIDE SEQUENCE [LARGE SCALE GENOMIC DNA]</scope>
    <source>
        <strain evidence="6 7">HY188</strain>
    </source>
</reference>
<keyword evidence="3 4" id="KW-0804">Transcription</keyword>
<dbReference type="Proteomes" id="UP000317344">
    <property type="component" value="Chromosome"/>
</dbReference>
<keyword evidence="7" id="KW-1185">Reference proteome</keyword>
<dbReference type="GO" id="GO:0004845">
    <property type="term" value="F:uracil phosphoribosyltransferase activity"/>
    <property type="evidence" value="ECO:0007669"/>
    <property type="project" value="UniProtKB-UniRule"/>
</dbReference>
<evidence type="ECO:0000256" key="4">
    <source>
        <dbReference type="HAMAP-Rule" id="MF_01219"/>
    </source>
</evidence>
<keyword evidence="2 4" id="KW-0805">Transcription regulation</keyword>